<comment type="caution">
    <text evidence="4">The sequence shown here is derived from an EMBL/GenBank/DDBJ whole genome shotgun (WGS) entry which is preliminary data.</text>
</comment>
<dbReference type="InterPro" id="IPR018758">
    <property type="entry name" value="FtrD-like"/>
</dbReference>
<evidence type="ECO:0000313" key="4">
    <source>
        <dbReference type="EMBL" id="NDL65280.1"/>
    </source>
</evidence>
<dbReference type="Proteomes" id="UP000461443">
    <property type="component" value="Unassembled WGS sequence"/>
</dbReference>
<dbReference type="InterPro" id="IPR007029">
    <property type="entry name" value="YHS_dom"/>
</dbReference>
<sequence>MNYFFVTALQAFLPVTLLCGLNWAFRPTPSVRALVWVNLLGLAAGTLAGVYLPGGQSVQLTLTLLQLAGLLLFLAGQFSVSARMGYCWQGLLVAGAALHWGNDPNLSALTPTGVINTDLLLNFSAVLLAVALLALCAALTAMLVRRLPAWRWPLLLALALLLLLPLCGQTMLLLMKLEIIGLTKPRLSFVSNVTNGSPWLNYASALLMAGLLAGFLAPLLHLRGDYLRRAEPIARRKAVARYRNARRTAATLLAALLVVVAAQLYWDLVASQPPRLSEAVPVTLAADGQVHIPLEQVRDGKLHRFVWVADDGKAVRFLVINRYPDRLRLGVVFDACLLCGDQGYVMQGNQVVCVACGVHIFIPSIGKAGGCNPIPIDNWRNDDHELTIGKPALVAGVNYFTTVITLHVTDPVDGRGLTNVNAAHKYSYGGKMYFFASEANYNRFRAQPAQFVPAAAGGSDEGEGE</sequence>
<feature type="transmembrane region" description="Helical" evidence="1">
    <location>
        <begin position="199"/>
        <end position="220"/>
    </location>
</feature>
<keyword evidence="1" id="KW-1133">Transmembrane helix</keyword>
<accession>A0A845SK45</accession>
<feature type="transmembrane region" description="Helical" evidence="1">
    <location>
        <begin position="60"/>
        <end position="80"/>
    </location>
</feature>
<feature type="transmembrane region" description="Helical" evidence="1">
    <location>
        <begin position="155"/>
        <end position="179"/>
    </location>
</feature>
<feature type="domain" description="Membrane iron-sulfur containing protein FtrD-like" evidence="3">
    <location>
        <begin position="297"/>
        <end position="400"/>
    </location>
</feature>
<feature type="domain" description="YHS" evidence="2">
    <location>
        <begin position="408"/>
        <end position="454"/>
    </location>
</feature>
<protein>
    <submittedName>
        <fullName evidence="4">DUF2318 domain-containing protein</fullName>
    </submittedName>
</protein>
<evidence type="ECO:0000259" key="3">
    <source>
        <dbReference type="Pfam" id="PF10080"/>
    </source>
</evidence>
<reference evidence="4 5" key="1">
    <citation type="submission" date="2019-12" db="EMBL/GenBank/DDBJ databases">
        <authorList>
            <person name="Lee S.D."/>
        </authorList>
    </citation>
    <scope>NUCLEOTIDE SEQUENCE [LARGE SCALE GENOMIC DNA]</scope>
    <source>
        <strain evidence="4 5">SAP-6</strain>
    </source>
</reference>
<proteinExistence type="predicted"/>
<reference evidence="4 5" key="2">
    <citation type="submission" date="2020-02" db="EMBL/GenBank/DDBJ databases">
        <title>The new genus of Enterobacteriales.</title>
        <authorList>
            <person name="Kim I.S."/>
        </authorList>
    </citation>
    <scope>NUCLEOTIDE SEQUENCE [LARGE SCALE GENOMIC DNA]</scope>
    <source>
        <strain evidence="4 5">SAP-6</strain>
    </source>
</reference>
<dbReference type="EMBL" id="WUBS01000017">
    <property type="protein sequence ID" value="NDL65280.1"/>
    <property type="molecule type" value="Genomic_DNA"/>
</dbReference>
<feature type="transmembrane region" description="Helical" evidence="1">
    <location>
        <begin position="119"/>
        <end position="143"/>
    </location>
</feature>
<evidence type="ECO:0000256" key="1">
    <source>
        <dbReference type="SAM" id="Phobius"/>
    </source>
</evidence>
<feature type="transmembrane region" description="Helical" evidence="1">
    <location>
        <begin position="245"/>
        <end position="266"/>
    </location>
</feature>
<keyword evidence="1" id="KW-0472">Membrane</keyword>
<evidence type="ECO:0000259" key="2">
    <source>
        <dbReference type="Pfam" id="PF04945"/>
    </source>
</evidence>
<keyword evidence="1" id="KW-0812">Transmembrane</keyword>
<organism evidence="4 5">
    <name type="scientific">Acerihabitans arboris</name>
    <dbReference type="NCBI Taxonomy" id="2691583"/>
    <lineage>
        <taxon>Bacteria</taxon>
        <taxon>Pseudomonadati</taxon>
        <taxon>Pseudomonadota</taxon>
        <taxon>Gammaproteobacteria</taxon>
        <taxon>Enterobacterales</taxon>
        <taxon>Pectobacteriaceae</taxon>
        <taxon>Acerihabitans</taxon>
    </lineage>
</organism>
<gene>
    <name evidence="4" type="ORF">GRH90_21340</name>
</gene>
<keyword evidence="5" id="KW-1185">Reference proteome</keyword>
<dbReference type="Pfam" id="PF04945">
    <property type="entry name" value="YHS"/>
    <property type="match status" value="1"/>
</dbReference>
<feature type="transmembrane region" description="Helical" evidence="1">
    <location>
        <begin position="34"/>
        <end position="53"/>
    </location>
</feature>
<name>A0A845SK45_9GAMM</name>
<dbReference type="RefSeq" id="WP_162367983.1">
    <property type="nucleotide sequence ID" value="NZ_WUBS01000017.1"/>
</dbReference>
<dbReference type="AlphaFoldDB" id="A0A845SK45"/>
<evidence type="ECO:0000313" key="5">
    <source>
        <dbReference type="Proteomes" id="UP000461443"/>
    </source>
</evidence>
<dbReference type="Pfam" id="PF10080">
    <property type="entry name" value="FtrD-like"/>
    <property type="match status" value="1"/>
</dbReference>